<feature type="region of interest" description="Disordered" evidence="1">
    <location>
        <begin position="211"/>
        <end position="230"/>
    </location>
</feature>
<dbReference type="RefSeq" id="WP_160765230.1">
    <property type="nucleotide sequence ID" value="NZ_WUPT01000003.1"/>
</dbReference>
<organism evidence="2 3">
    <name type="scientific">Kangsaoukella pontilimi</name>
    <dbReference type="NCBI Taxonomy" id="2691042"/>
    <lineage>
        <taxon>Bacteria</taxon>
        <taxon>Pseudomonadati</taxon>
        <taxon>Pseudomonadota</taxon>
        <taxon>Alphaproteobacteria</taxon>
        <taxon>Rhodobacterales</taxon>
        <taxon>Paracoccaceae</taxon>
        <taxon>Kangsaoukella</taxon>
    </lineage>
</organism>
<reference evidence="2 3" key="1">
    <citation type="submission" date="2019-12" db="EMBL/GenBank/DDBJ databases">
        <authorList>
            <person name="Lee S.D."/>
        </authorList>
    </citation>
    <scope>NUCLEOTIDE SEQUENCE [LARGE SCALE GENOMIC DNA]</scope>
    <source>
        <strain evidence="2 3">GH1-50</strain>
    </source>
</reference>
<gene>
    <name evidence="2" type="ORF">GQ651_15745</name>
</gene>
<dbReference type="AlphaFoldDB" id="A0A7C9N2D3"/>
<accession>A0A7C9N2D3</accession>
<protein>
    <submittedName>
        <fullName evidence="2">Uncharacterized protein</fullName>
    </submittedName>
</protein>
<reference evidence="2 3" key="2">
    <citation type="submission" date="2020-03" db="EMBL/GenBank/DDBJ databases">
        <title>Kangsaoukella pontilimi gen. nov., sp. nov., a new member of the family Rhodobacteraceae isolated from a tidal mudflat.</title>
        <authorList>
            <person name="Kim I.S."/>
        </authorList>
    </citation>
    <scope>NUCLEOTIDE SEQUENCE [LARGE SCALE GENOMIC DNA]</scope>
    <source>
        <strain evidence="2 3">GH1-50</strain>
    </source>
</reference>
<sequence>MTQEKPVVRLHLFFATENETAVILRQGPTRQFRLILWDRATDRFEDGQWLKQNVYVDRCDLSPDGRHFIFFALNGDWSGPGEGAYTVLSRPPYFTALALLPEGNTWGGGGRFLSNREYFAWGGKDIIGRAEGMERLLVLGQEQGKELGIYSVKGKRRPYDVSLLEKFPPPSHTAALDRYDTQGGVLSRRVGGNLVPIRDFNDMSFEPIRAPYDTRDDRQGWHPLDGEAGR</sequence>
<proteinExistence type="predicted"/>
<feature type="compositionally biased region" description="Basic and acidic residues" evidence="1">
    <location>
        <begin position="212"/>
        <end position="230"/>
    </location>
</feature>
<comment type="caution">
    <text evidence="2">The sequence shown here is derived from an EMBL/GenBank/DDBJ whole genome shotgun (WGS) entry which is preliminary data.</text>
</comment>
<keyword evidence="3" id="KW-1185">Reference proteome</keyword>
<name>A0A7C9N2D3_9RHOB</name>
<dbReference type="Proteomes" id="UP000480350">
    <property type="component" value="Unassembled WGS sequence"/>
</dbReference>
<evidence type="ECO:0000313" key="2">
    <source>
        <dbReference type="EMBL" id="MXQ09298.1"/>
    </source>
</evidence>
<evidence type="ECO:0000256" key="1">
    <source>
        <dbReference type="SAM" id="MobiDB-lite"/>
    </source>
</evidence>
<evidence type="ECO:0000313" key="3">
    <source>
        <dbReference type="Proteomes" id="UP000480350"/>
    </source>
</evidence>
<dbReference type="EMBL" id="WUPT01000003">
    <property type="protein sequence ID" value="MXQ09298.1"/>
    <property type="molecule type" value="Genomic_DNA"/>
</dbReference>